<feature type="compositionally biased region" description="Polar residues" evidence="1">
    <location>
        <begin position="75"/>
        <end position="87"/>
    </location>
</feature>
<accession>A0A7M5X1W0</accession>
<sequence length="145" mass="16174">MSVTSLLTTAATTSKNSSVAKIATHESNGVDDGKNSPLIKKLHNPSQLQQKLAKQLQKSRQTKAYSSKDLYTGKKNLSTEEQTPLVSIENSDEDEFDYISLKTEAETDDEVVLFKQPRSAATKYRFSTSDDCKEHLLRDGFRLVS</sequence>
<feature type="region of interest" description="Disordered" evidence="1">
    <location>
        <begin position="15"/>
        <end position="87"/>
    </location>
</feature>
<evidence type="ECO:0000313" key="2">
    <source>
        <dbReference type="EnsemblMetazoa" id="CLYHEMP016352.1"/>
    </source>
</evidence>
<evidence type="ECO:0000313" key="3">
    <source>
        <dbReference type="Proteomes" id="UP000594262"/>
    </source>
</evidence>
<feature type="compositionally biased region" description="Low complexity" evidence="1">
    <location>
        <begin position="47"/>
        <end position="58"/>
    </location>
</feature>
<keyword evidence="3" id="KW-1185">Reference proteome</keyword>
<protein>
    <submittedName>
        <fullName evidence="2">Uncharacterized protein</fullName>
    </submittedName>
</protein>
<proteinExistence type="predicted"/>
<dbReference type="EnsemblMetazoa" id="CLYHEMT016352.1">
    <property type="protein sequence ID" value="CLYHEMP016352.1"/>
    <property type="gene ID" value="CLYHEMG016352"/>
</dbReference>
<reference evidence="2" key="1">
    <citation type="submission" date="2021-01" db="UniProtKB">
        <authorList>
            <consortium name="EnsemblMetazoa"/>
        </authorList>
    </citation>
    <scope>IDENTIFICATION</scope>
</reference>
<name>A0A7M5X1W0_9CNID</name>
<evidence type="ECO:0000256" key="1">
    <source>
        <dbReference type="SAM" id="MobiDB-lite"/>
    </source>
</evidence>
<dbReference type="Proteomes" id="UP000594262">
    <property type="component" value="Unplaced"/>
</dbReference>
<dbReference type="AlphaFoldDB" id="A0A7M5X1W0"/>
<organism evidence="2 3">
    <name type="scientific">Clytia hemisphaerica</name>
    <dbReference type="NCBI Taxonomy" id="252671"/>
    <lineage>
        <taxon>Eukaryota</taxon>
        <taxon>Metazoa</taxon>
        <taxon>Cnidaria</taxon>
        <taxon>Hydrozoa</taxon>
        <taxon>Hydroidolina</taxon>
        <taxon>Leptothecata</taxon>
        <taxon>Obeliida</taxon>
        <taxon>Clytiidae</taxon>
        <taxon>Clytia</taxon>
    </lineage>
</organism>